<evidence type="ECO:0000313" key="3">
    <source>
        <dbReference type="Proteomes" id="UP001165498"/>
    </source>
</evidence>
<protein>
    <submittedName>
        <fullName evidence="2">DUF819 family protein</fullName>
    </submittedName>
</protein>
<keyword evidence="1" id="KW-0472">Membrane</keyword>
<accession>A0ABT1QMU6</accession>
<feature type="transmembrane region" description="Helical" evidence="1">
    <location>
        <begin position="65"/>
        <end position="88"/>
    </location>
</feature>
<name>A0ABT1QMU6_9GAMM</name>
<feature type="transmembrane region" description="Helical" evidence="1">
    <location>
        <begin position="33"/>
        <end position="53"/>
    </location>
</feature>
<dbReference type="PANTHER" id="PTHR34289:SF8">
    <property type="entry name" value="DUF819 DOMAIN-CONTAINING PROTEIN"/>
    <property type="match status" value="1"/>
</dbReference>
<evidence type="ECO:0000313" key="2">
    <source>
        <dbReference type="EMBL" id="MCQ4163747.1"/>
    </source>
</evidence>
<sequence length="385" mass="39693">MIQSVWPYLGLMLLAAGLFPVLEQRLRWRLFEVLPPIVLTYLLVLLLAVAGLWQSGAEIQAAQRAVVAQLLPALLFLLMLGCDLRAILALGPRLLGVFACAMASILLAIVLCYLLFRAWLPAEGWKMLAALSATWTGGSANLLAVKQVIGLDDSALSPVLLADALCYSLWVVVLFSSAPLAARFNRWSRAAARPAPPLREAPARTAAGGGDILLWLGLGLLVAQLSQAAAVQLPAAGFLTTTSWSLLIATAAGLAAAHTPLAQLPGAPTLASALLAVLVAVLGSQSSFAGIAAAPLFVLCGLCVLAVHILLLALAARLFRFELHLCGIASLAQIGGVASAPLLAATYSTALVPVAVLMAMLGLVLGTGVGLFMASVLAALAPAAS</sequence>
<proteinExistence type="predicted"/>
<dbReference type="PANTHER" id="PTHR34289">
    <property type="entry name" value="PROTEIN, PUTATIVE (DUF819)-RELATED"/>
    <property type="match status" value="1"/>
</dbReference>
<evidence type="ECO:0000256" key="1">
    <source>
        <dbReference type="SAM" id="Phobius"/>
    </source>
</evidence>
<feature type="transmembrane region" description="Helical" evidence="1">
    <location>
        <begin position="128"/>
        <end position="149"/>
    </location>
</feature>
<feature type="transmembrane region" description="Helical" evidence="1">
    <location>
        <begin position="155"/>
        <end position="182"/>
    </location>
</feature>
<feature type="transmembrane region" description="Helical" evidence="1">
    <location>
        <begin position="288"/>
        <end position="316"/>
    </location>
</feature>
<comment type="caution">
    <text evidence="2">The sequence shown here is derived from an EMBL/GenBank/DDBJ whole genome shotgun (WGS) entry which is preliminary data.</text>
</comment>
<dbReference type="InterPro" id="IPR008537">
    <property type="entry name" value="DUF819"/>
</dbReference>
<gene>
    <name evidence="2" type="ORF">NM961_03375</name>
</gene>
<dbReference type="Proteomes" id="UP001165498">
    <property type="component" value="Unassembled WGS sequence"/>
</dbReference>
<keyword evidence="1" id="KW-1133">Transmembrane helix</keyword>
<feature type="transmembrane region" description="Helical" evidence="1">
    <location>
        <begin position="323"/>
        <end position="344"/>
    </location>
</feature>
<reference evidence="2" key="1">
    <citation type="submission" date="2022-07" db="EMBL/GenBank/DDBJ databases">
        <title>Tahibacter sp., a new gammaproteobacterium isolated from the silt sample collected at pig farm.</title>
        <authorList>
            <person name="Chen H."/>
        </authorList>
    </citation>
    <scope>NUCLEOTIDE SEQUENCE</scope>
    <source>
        <strain evidence="2">P2K</strain>
    </source>
</reference>
<feature type="transmembrane region" description="Helical" evidence="1">
    <location>
        <begin position="350"/>
        <end position="380"/>
    </location>
</feature>
<feature type="transmembrane region" description="Helical" evidence="1">
    <location>
        <begin position="203"/>
        <end position="223"/>
    </location>
</feature>
<keyword evidence="3" id="KW-1185">Reference proteome</keyword>
<dbReference type="RefSeq" id="WP_255911274.1">
    <property type="nucleotide sequence ID" value="NZ_JANFQO010000002.1"/>
</dbReference>
<organism evidence="2 3">
    <name type="scientific">Tahibacter harae</name>
    <dbReference type="NCBI Taxonomy" id="2963937"/>
    <lineage>
        <taxon>Bacteria</taxon>
        <taxon>Pseudomonadati</taxon>
        <taxon>Pseudomonadota</taxon>
        <taxon>Gammaproteobacteria</taxon>
        <taxon>Lysobacterales</taxon>
        <taxon>Rhodanobacteraceae</taxon>
        <taxon>Tahibacter</taxon>
    </lineage>
</organism>
<dbReference type="Pfam" id="PF05684">
    <property type="entry name" value="DUF819"/>
    <property type="match status" value="1"/>
</dbReference>
<feature type="transmembrane region" description="Helical" evidence="1">
    <location>
        <begin position="264"/>
        <end position="282"/>
    </location>
</feature>
<feature type="transmembrane region" description="Helical" evidence="1">
    <location>
        <begin position="235"/>
        <end position="257"/>
    </location>
</feature>
<feature type="transmembrane region" description="Helical" evidence="1">
    <location>
        <begin position="94"/>
        <end position="116"/>
    </location>
</feature>
<dbReference type="EMBL" id="JANFQO010000002">
    <property type="protein sequence ID" value="MCQ4163747.1"/>
    <property type="molecule type" value="Genomic_DNA"/>
</dbReference>
<keyword evidence="1" id="KW-0812">Transmembrane</keyword>